<dbReference type="CDD" id="cd02000">
    <property type="entry name" value="TPP_E1_PDC_ADC_BCADC"/>
    <property type="match status" value="1"/>
</dbReference>
<dbReference type="GO" id="GO:0004739">
    <property type="term" value="F:pyruvate dehydrogenase (acetyl-transferring) activity"/>
    <property type="evidence" value="ECO:0007669"/>
    <property type="project" value="TreeGrafter"/>
</dbReference>
<evidence type="ECO:0000256" key="1">
    <source>
        <dbReference type="ARBA" id="ARBA00001964"/>
    </source>
</evidence>
<feature type="domain" description="Dehydrogenase E1 component" evidence="4">
    <location>
        <begin position="38"/>
        <end position="312"/>
    </location>
</feature>
<dbReference type="Pfam" id="PF00676">
    <property type="entry name" value="E1_dh"/>
    <property type="match status" value="1"/>
</dbReference>
<gene>
    <name evidence="5" type="ORF">K1W69_11705</name>
</gene>
<comment type="cofactor">
    <cofactor evidence="1">
        <name>thiamine diphosphate</name>
        <dbReference type="ChEBI" id="CHEBI:58937"/>
    </cofactor>
</comment>
<dbReference type="EMBL" id="JAICBX010000002">
    <property type="protein sequence ID" value="MBW8637854.1"/>
    <property type="molecule type" value="Genomic_DNA"/>
</dbReference>
<dbReference type="AlphaFoldDB" id="A0AAE3D0M0"/>
<dbReference type="InterPro" id="IPR001017">
    <property type="entry name" value="DH_E1"/>
</dbReference>
<proteinExistence type="predicted"/>
<protein>
    <submittedName>
        <fullName evidence="5">Thiamine pyrophosphate-dependent dehydrogenase E1 component subunit alpha</fullName>
    </submittedName>
</protein>
<dbReference type="PANTHER" id="PTHR11516">
    <property type="entry name" value="PYRUVATE DEHYDROGENASE E1 COMPONENT, ALPHA SUBUNIT BACTERIAL AND ORGANELLAR"/>
    <property type="match status" value="1"/>
</dbReference>
<name>A0AAE3D0M0_9HYPH</name>
<keyword evidence="6" id="KW-1185">Reference proteome</keyword>
<dbReference type="RefSeq" id="WP_220228527.1">
    <property type="nucleotide sequence ID" value="NZ_JAICBX010000002.1"/>
</dbReference>
<evidence type="ECO:0000256" key="2">
    <source>
        <dbReference type="ARBA" id="ARBA00023002"/>
    </source>
</evidence>
<dbReference type="PANTHER" id="PTHR11516:SF41">
    <property type="entry name" value="3-METHYL-2-OXOBUTANOATE DEHYDROGENASE SUBUNIT ALPHA"/>
    <property type="match status" value="1"/>
</dbReference>
<dbReference type="Gene3D" id="3.40.50.970">
    <property type="match status" value="1"/>
</dbReference>
<dbReference type="Proteomes" id="UP001196509">
    <property type="component" value="Unassembled WGS sequence"/>
</dbReference>
<dbReference type="InterPro" id="IPR029061">
    <property type="entry name" value="THDP-binding"/>
</dbReference>
<keyword evidence="3" id="KW-0786">Thiamine pyrophosphate</keyword>
<dbReference type="GO" id="GO:0006086">
    <property type="term" value="P:pyruvate decarboxylation to acetyl-CoA"/>
    <property type="evidence" value="ECO:0007669"/>
    <property type="project" value="TreeGrafter"/>
</dbReference>
<evidence type="ECO:0000313" key="5">
    <source>
        <dbReference type="EMBL" id="MBW8637854.1"/>
    </source>
</evidence>
<keyword evidence="2" id="KW-0560">Oxidoreductase</keyword>
<evidence type="ECO:0000256" key="3">
    <source>
        <dbReference type="ARBA" id="ARBA00023052"/>
    </source>
</evidence>
<evidence type="ECO:0000313" key="6">
    <source>
        <dbReference type="Proteomes" id="UP001196509"/>
    </source>
</evidence>
<dbReference type="SUPFAM" id="SSF52518">
    <property type="entry name" value="Thiamin diphosphate-binding fold (THDP-binding)"/>
    <property type="match status" value="1"/>
</dbReference>
<comment type="caution">
    <text evidence="5">The sequence shown here is derived from an EMBL/GenBank/DDBJ whole genome shotgun (WGS) entry which is preliminary data.</text>
</comment>
<sequence>MNNATSPATTGSNQLHIELYHLMTMSRVLDRIIGEHDGHWHGLEGEEAVAAGVYHGLRADDVLAPHYRGTIIAAYAKGADLRTLLAGAMGKTTGYNMGRYRSDICGPAQYNLIGLYSGSLGPPLGYATGGALAAKLDGRDDVAVAVFGDGGSSRGDCHEAMNLASVQKLPVVFVCQNNQIAISTEKKNGVGGSVAERGRSFGMLGVEVDGNDVLAVHGAMQEAIARARAGEGPTTIEAVTYRVAGHFYSDAEDYRDPDVVDRWRERDPIRAYRSWLVKEGVLDEAGLNRMDEEARVHAQTAMDRALADPAPTAVDLAPELVFAPDTPREGERP</sequence>
<accession>A0AAE3D0M0</accession>
<evidence type="ECO:0000259" key="4">
    <source>
        <dbReference type="Pfam" id="PF00676"/>
    </source>
</evidence>
<reference evidence="5" key="1">
    <citation type="submission" date="2021-08" db="EMBL/GenBank/DDBJ databases">
        <title>Hoeflea bacterium WL0058 sp. nov., isolated from the sediment.</title>
        <authorList>
            <person name="Wang L."/>
            <person name="Zhang D."/>
        </authorList>
    </citation>
    <scope>NUCLEOTIDE SEQUENCE</scope>
    <source>
        <strain evidence="5">WL0058</strain>
    </source>
</reference>
<dbReference type="InterPro" id="IPR050642">
    <property type="entry name" value="PDH_E1_Alpha_Subunit"/>
</dbReference>
<organism evidence="5 6">
    <name type="scientific">Flavimaribacter sediminis</name>
    <dbReference type="NCBI Taxonomy" id="2865987"/>
    <lineage>
        <taxon>Bacteria</taxon>
        <taxon>Pseudomonadati</taxon>
        <taxon>Pseudomonadota</taxon>
        <taxon>Alphaproteobacteria</taxon>
        <taxon>Hyphomicrobiales</taxon>
        <taxon>Rhizobiaceae</taxon>
        <taxon>Flavimaribacter</taxon>
    </lineage>
</organism>